<dbReference type="AlphaFoldDB" id="D6GW87"/>
<gene>
    <name evidence="2" type="ORF">BJBARM5_0763</name>
</gene>
<dbReference type="Proteomes" id="UP000009376">
    <property type="component" value="Unassembled WGS sequence"/>
</dbReference>
<evidence type="ECO:0000259" key="1">
    <source>
        <dbReference type="SMART" id="SM00763"/>
    </source>
</evidence>
<dbReference type="PANTHER" id="PTHR30267:SF2">
    <property type="entry name" value="PROTEIN PRKA"/>
    <property type="match status" value="1"/>
</dbReference>
<dbReference type="SUPFAM" id="SSF52540">
    <property type="entry name" value="P-loop containing nucleoside triphosphate hydrolases"/>
    <property type="match status" value="1"/>
</dbReference>
<proteinExistence type="predicted"/>
<dbReference type="PANTHER" id="PTHR30267">
    <property type="entry name" value="PROTEIN KINASE PRKA"/>
    <property type="match status" value="1"/>
</dbReference>
<accession>D6GW87</accession>
<reference evidence="2 3" key="1">
    <citation type="journal article" date="2010" name="Proc. Natl. Acad. Sci. U.S.A.">
        <title>Enigmatic, ultrasmall, uncultivated Archaea.</title>
        <authorList>
            <person name="Baker B.J."/>
            <person name="Comolli L.R."/>
            <person name="Dick G.J."/>
            <person name="Hauser L.J."/>
            <person name="Hyatt D."/>
            <person name="Dill B.D."/>
            <person name="Land M.L."/>
            <person name="Verberkmoes N.C."/>
            <person name="Hettich R.L."/>
            <person name="Banfield J.F."/>
        </authorList>
    </citation>
    <scope>NUCLEOTIDE SEQUENCE [LARGE SCALE GENOMIC DNA]</scope>
</reference>
<dbReference type="GO" id="GO:0004672">
    <property type="term" value="F:protein kinase activity"/>
    <property type="evidence" value="ECO:0007669"/>
    <property type="project" value="TreeGrafter"/>
</dbReference>
<dbReference type="Gene3D" id="3.40.50.300">
    <property type="entry name" value="P-loop containing nucleotide triphosphate hydrolases"/>
    <property type="match status" value="1"/>
</dbReference>
<organism evidence="2 3">
    <name type="scientific">Candidatus Parvarchaeum acidophilus ARMAN-5</name>
    <dbReference type="NCBI Taxonomy" id="662762"/>
    <lineage>
        <taxon>Archaea</taxon>
        <taxon>Candidatus Parvarchaeota</taxon>
        <taxon>Candidatus Parvarchaeum</taxon>
    </lineage>
</organism>
<evidence type="ECO:0000313" key="2">
    <source>
        <dbReference type="EMBL" id="EFD92524.1"/>
    </source>
</evidence>
<dbReference type="InterPro" id="IPR027417">
    <property type="entry name" value="P-loop_NTPase"/>
</dbReference>
<protein>
    <submittedName>
        <fullName evidence="2">PrkA AAA domain protein</fullName>
    </submittedName>
</protein>
<dbReference type="SMART" id="SM00763">
    <property type="entry name" value="AAA_PrkA"/>
    <property type="match status" value="1"/>
</dbReference>
<name>D6GW87_PARA5</name>
<sequence length="621" mass="71327">MTNGGLERLVEADGNPELIQREESTAEKIRKAVLLEKVPFEGIYGIRDVKENLMDALERASLISRQGYTPIILLLGPSGSGKTELINSILKAYKYYARSNDIFTLKINGSTCPYNENPFNLYRSILPKGVELPHDETVVSQSLMNKKRPEICRQCEHNLEKALKDGKNVSSGEMLERIYPQSSIVEFGDNILSPVFINVIKNSNRSILTISADKSRFEKINPQVFQLMNNVYDNNLSDTFGNRIPLDSLIIIHSNEGFMALPDDEKKESMPLLERIIRVDVRRNLSYSEEMKVIDEYNLPIKQMVPHFNEYIAKINVLSRLSTEIFNEADQDGLEYIISLLDSYDSSRLEEFETMMTRNTSDFLSKLLPDYNAYNSEKDKEDKRYLVDAAKILIMGDFGYKSGWSDGISARAISSIIDFNYKSKNLKGSLLFSDISAYLKKNEDRLDEYIYGEIESYIDREISKNVESDIDYAVLSFYFKDHFKDYTSAITAYFNSLINPNRSQEFKDTNGYLSDASRYFDVEMLKNEVTDFKKKMVPLGLVNYSADFRSIFDFLVHNDKNLIKKEGKFNAFLGESGKNIDKTSELYPYIKNFLSSNLGYFDDAVEEALKIYKEGSLMYDQ</sequence>
<dbReference type="Pfam" id="PF08298">
    <property type="entry name" value="AAA_PrkA"/>
    <property type="match status" value="2"/>
</dbReference>
<dbReference type="EMBL" id="GG745582">
    <property type="protein sequence ID" value="EFD92524.1"/>
    <property type="molecule type" value="Genomic_DNA"/>
</dbReference>
<feature type="domain" description="PrkA AAA" evidence="1">
    <location>
        <begin position="1"/>
        <end position="328"/>
    </location>
</feature>
<dbReference type="InterPro" id="IPR013153">
    <property type="entry name" value="Prk_AAA"/>
</dbReference>
<evidence type="ECO:0000313" key="3">
    <source>
        <dbReference type="Proteomes" id="UP000009376"/>
    </source>
</evidence>